<dbReference type="Proteomes" id="UP000000709">
    <property type="component" value="Unassembled WGS sequence"/>
</dbReference>
<comment type="catalytic activity">
    <reaction evidence="12">
        <text>alpha-D-galactose + ATP = alpha-D-galactose 1-phosphate + ADP + H(+)</text>
        <dbReference type="Rhea" id="RHEA:13553"/>
        <dbReference type="ChEBI" id="CHEBI:15378"/>
        <dbReference type="ChEBI" id="CHEBI:28061"/>
        <dbReference type="ChEBI" id="CHEBI:30616"/>
        <dbReference type="ChEBI" id="CHEBI:58336"/>
        <dbReference type="ChEBI" id="CHEBI:456216"/>
        <dbReference type="EC" id="2.7.1.6"/>
    </reaction>
    <physiologicalReaction direction="left-to-right" evidence="12">
        <dbReference type="Rhea" id="RHEA:13554"/>
    </physiologicalReaction>
</comment>
<evidence type="ECO:0000313" key="17">
    <source>
        <dbReference type="Proteomes" id="UP000000709"/>
    </source>
</evidence>
<dbReference type="PROSITE" id="PS00627">
    <property type="entry name" value="GHMP_KINASES_ATP"/>
    <property type="match status" value="1"/>
</dbReference>
<dbReference type="InParanoid" id="G3AF28"/>
<comment type="function">
    <text evidence="13">Galactokinase is a key enzyme in the galactose metabolism where it catalyzes the conversion of alpha-D-galactose to galactose 1-phosphate. Can also induce the transcription of the gal genes in response to the organism being challenged with galactose as the sole source of carbon.</text>
</comment>
<keyword evidence="10" id="KW-0119">Carbohydrate metabolism</keyword>
<proteinExistence type="inferred from homology"/>
<dbReference type="OMA" id="CKISCEV"/>
<dbReference type="NCBIfam" id="TIGR00131">
    <property type="entry name" value="gal_kin"/>
    <property type="match status" value="1"/>
</dbReference>
<name>G3AF28_SPAPN</name>
<dbReference type="InterPro" id="IPR014721">
    <property type="entry name" value="Ribsml_uS5_D2-typ_fold_subgr"/>
</dbReference>
<dbReference type="eggNOG" id="KOG0631">
    <property type="taxonomic scope" value="Eukaryota"/>
</dbReference>
<dbReference type="InterPro" id="IPR006204">
    <property type="entry name" value="GHMP_kinase_N_dom"/>
</dbReference>
<dbReference type="GO" id="GO:0005524">
    <property type="term" value="F:ATP binding"/>
    <property type="evidence" value="ECO:0007669"/>
    <property type="project" value="UniProtKB-KW"/>
</dbReference>
<dbReference type="PRINTS" id="PR00473">
    <property type="entry name" value="GALCTOKINASE"/>
</dbReference>
<sequence length="321" mass="35233">MSSLVPTFTDLSFYTHDNKSRYNDLVTKFKKNFPESSVEFFARSPGRVNLIGDHIDYNFFPVLPMAIEVDVVAAVGVNDSNQIVITNTDEKDFPKQVIEIPSDPKVSVTIDKAQHGWGNYFKCGLIVAHKYLLEKGHNGKVKGLNIIFDGTVPTGGGLSSSAAFCVASTLAILHANGVKELSKSDLTKITVVSEHYVGVNTGGMDQCASVYGETNKALLIQFKPELKGTPFEFPIKNLTFVITNSLQVANKHETAPIHYNLRVVEMGIASDLLAKKLGLKDLPQDSNIDSSSLRGVMDGYYSTLNQEKWDGNDIDIGIERL</sequence>
<dbReference type="UniPathway" id="UPA00214"/>
<dbReference type="AlphaFoldDB" id="G3AF28"/>
<evidence type="ECO:0000313" key="16">
    <source>
        <dbReference type="EMBL" id="EGW34832.1"/>
    </source>
</evidence>
<feature type="non-terminal residue" evidence="16">
    <location>
        <position position="321"/>
    </location>
</feature>
<dbReference type="InterPro" id="IPR000705">
    <property type="entry name" value="Galactokinase"/>
</dbReference>
<keyword evidence="8" id="KW-0067">ATP-binding</keyword>
<evidence type="ECO:0000256" key="5">
    <source>
        <dbReference type="ARBA" id="ARBA00022679"/>
    </source>
</evidence>
<dbReference type="HOGENOM" id="CLU_017814_6_0_1"/>
<evidence type="ECO:0000256" key="11">
    <source>
        <dbReference type="ARBA" id="ARBA00029590"/>
    </source>
</evidence>
<keyword evidence="6" id="KW-0547">Nucleotide-binding</keyword>
<evidence type="ECO:0000259" key="15">
    <source>
        <dbReference type="Pfam" id="PF10509"/>
    </source>
</evidence>
<evidence type="ECO:0000256" key="12">
    <source>
        <dbReference type="ARBA" id="ARBA00049538"/>
    </source>
</evidence>
<evidence type="ECO:0000256" key="8">
    <source>
        <dbReference type="ARBA" id="ARBA00022840"/>
    </source>
</evidence>
<dbReference type="PANTHER" id="PTHR10457:SF7">
    <property type="entry name" value="GALACTOKINASE-RELATED"/>
    <property type="match status" value="1"/>
</dbReference>
<dbReference type="GeneID" id="18872250"/>
<evidence type="ECO:0000256" key="13">
    <source>
        <dbReference type="ARBA" id="ARBA00055546"/>
    </source>
</evidence>
<dbReference type="Gene3D" id="3.30.230.10">
    <property type="match status" value="1"/>
</dbReference>
<evidence type="ECO:0000256" key="10">
    <source>
        <dbReference type="ARBA" id="ARBA00023277"/>
    </source>
</evidence>
<evidence type="ECO:0000256" key="6">
    <source>
        <dbReference type="ARBA" id="ARBA00022741"/>
    </source>
</evidence>
<evidence type="ECO:0000256" key="4">
    <source>
        <dbReference type="ARBA" id="ARBA00019487"/>
    </source>
</evidence>
<keyword evidence="17" id="KW-1185">Reference proteome</keyword>
<organism evidence="17">
    <name type="scientific">Spathaspora passalidarum (strain NRRL Y-27907 / 11-Y1)</name>
    <dbReference type="NCBI Taxonomy" id="619300"/>
    <lineage>
        <taxon>Eukaryota</taxon>
        <taxon>Fungi</taxon>
        <taxon>Dikarya</taxon>
        <taxon>Ascomycota</taxon>
        <taxon>Saccharomycotina</taxon>
        <taxon>Pichiomycetes</taxon>
        <taxon>Debaryomycetaceae</taxon>
        <taxon>Spathaspora</taxon>
    </lineage>
</organism>
<dbReference type="OrthoDB" id="187738at2759"/>
<keyword evidence="5" id="KW-0808">Transferase</keyword>
<protein>
    <recommendedName>
        <fullName evidence="4">Galactokinase</fullName>
        <ecNumber evidence="3">2.7.1.6</ecNumber>
    </recommendedName>
    <alternativeName>
        <fullName evidence="11">Galactose kinase</fullName>
    </alternativeName>
</protein>
<dbReference type="InterPro" id="IPR019539">
    <property type="entry name" value="GalKase_N"/>
</dbReference>
<dbReference type="PROSITE" id="PS00106">
    <property type="entry name" value="GALACTOKINASE"/>
    <property type="match status" value="1"/>
</dbReference>
<dbReference type="InterPro" id="IPR020568">
    <property type="entry name" value="Ribosomal_Su5_D2-typ_SF"/>
</dbReference>
<dbReference type="GO" id="GO:0005829">
    <property type="term" value="C:cytosol"/>
    <property type="evidence" value="ECO:0007669"/>
    <property type="project" value="TreeGrafter"/>
</dbReference>
<dbReference type="InterPro" id="IPR019741">
    <property type="entry name" value="Galactokinase_CS"/>
</dbReference>
<feature type="domain" description="GHMP kinase N-terminal" evidence="14">
    <location>
        <begin position="123"/>
        <end position="212"/>
    </location>
</feature>
<feature type="domain" description="Galactokinase N-terminal" evidence="15">
    <location>
        <begin position="28"/>
        <end position="76"/>
    </location>
</feature>
<evidence type="ECO:0000256" key="2">
    <source>
        <dbReference type="ARBA" id="ARBA00006566"/>
    </source>
</evidence>
<reference evidence="16 17" key="1">
    <citation type="journal article" date="2011" name="Proc. Natl. Acad. Sci. U.S.A.">
        <title>Comparative genomics of xylose-fermenting fungi for enhanced biofuel production.</title>
        <authorList>
            <person name="Wohlbach D.J."/>
            <person name="Kuo A."/>
            <person name="Sato T.K."/>
            <person name="Potts K.M."/>
            <person name="Salamov A.A."/>
            <person name="LaButti K.M."/>
            <person name="Sun H."/>
            <person name="Clum A."/>
            <person name="Pangilinan J.L."/>
            <person name="Lindquist E.A."/>
            <person name="Lucas S."/>
            <person name="Lapidus A."/>
            <person name="Jin M."/>
            <person name="Gunawan C."/>
            <person name="Balan V."/>
            <person name="Dale B.E."/>
            <person name="Jeffries T.W."/>
            <person name="Zinkel R."/>
            <person name="Barry K.W."/>
            <person name="Grigoriev I.V."/>
            <person name="Gasch A.P."/>
        </authorList>
    </citation>
    <scope>NUCLEOTIDE SEQUENCE [LARGE SCALE GENOMIC DNA]</scope>
    <source>
        <strain evidence="17">NRRL Y-27907 / 11-Y1</strain>
    </source>
</reference>
<gene>
    <name evidence="16" type="primary">GAL1</name>
    <name evidence="16" type="ORF">SPAPADRAFT_57927</name>
</gene>
<keyword evidence="7 16" id="KW-0418">Kinase</keyword>
<dbReference type="Gene3D" id="1.20.1440.340">
    <property type="match status" value="1"/>
</dbReference>
<evidence type="ECO:0000256" key="7">
    <source>
        <dbReference type="ARBA" id="ARBA00022777"/>
    </source>
</evidence>
<dbReference type="KEGG" id="spaa:SPAPADRAFT_57927"/>
<dbReference type="STRING" id="619300.G3AF28"/>
<accession>G3AF28</accession>
<evidence type="ECO:0000256" key="9">
    <source>
        <dbReference type="ARBA" id="ARBA00023144"/>
    </source>
</evidence>
<dbReference type="PIRSF" id="PIRSF000530">
    <property type="entry name" value="Galactokinase"/>
    <property type="match status" value="1"/>
</dbReference>
<dbReference type="InterPro" id="IPR006206">
    <property type="entry name" value="Mevalonate/galactokinase"/>
</dbReference>
<dbReference type="EMBL" id="GL996499">
    <property type="protein sequence ID" value="EGW34832.1"/>
    <property type="molecule type" value="Genomic_DNA"/>
</dbReference>
<comment type="similarity">
    <text evidence="2">Belongs to the GHMP kinase family. GalK subfamily.</text>
</comment>
<dbReference type="Pfam" id="PF00288">
    <property type="entry name" value="GHMP_kinases_N"/>
    <property type="match status" value="1"/>
</dbReference>
<dbReference type="EC" id="2.7.1.6" evidence="3"/>
<dbReference type="PANTHER" id="PTHR10457">
    <property type="entry name" value="MEVALONATE KINASE/GALACTOKINASE"/>
    <property type="match status" value="1"/>
</dbReference>
<dbReference type="FunCoup" id="G3AF28">
    <property type="interactions" value="1110"/>
</dbReference>
<dbReference type="FunFam" id="3.30.230.10:FF:000056">
    <property type="entry name" value="GAL1p Galactokinase"/>
    <property type="match status" value="1"/>
</dbReference>
<dbReference type="SUPFAM" id="SSF54211">
    <property type="entry name" value="Ribosomal protein S5 domain 2-like"/>
    <property type="match status" value="1"/>
</dbReference>
<dbReference type="GO" id="GO:0004335">
    <property type="term" value="F:galactokinase activity"/>
    <property type="evidence" value="ECO:0007669"/>
    <property type="project" value="UniProtKB-EC"/>
</dbReference>
<dbReference type="RefSeq" id="XP_007372244.1">
    <property type="nucleotide sequence ID" value="XM_007372182.1"/>
</dbReference>
<comment type="pathway">
    <text evidence="1">Carbohydrate metabolism; galactose metabolism.</text>
</comment>
<evidence type="ECO:0000256" key="1">
    <source>
        <dbReference type="ARBA" id="ARBA00004947"/>
    </source>
</evidence>
<dbReference type="Pfam" id="PF10509">
    <property type="entry name" value="GalKase_gal_bdg"/>
    <property type="match status" value="1"/>
</dbReference>
<dbReference type="PRINTS" id="PR00959">
    <property type="entry name" value="MEVGALKINASE"/>
</dbReference>
<evidence type="ECO:0000259" key="14">
    <source>
        <dbReference type="Pfam" id="PF00288"/>
    </source>
</evidence>
<keyword evidence="9" id="KW-0299">Galactose metabolism</keyword>
<dbReference type="InterPro" id="IPR006203">
    <property type="entry name" value="GHMP_knse_ATP-bd_CS"/>
</dbReference>
<dbReference type="GO" id="GO:0006012">
    <property type="term" value="P:galactose metabolic process"/>
    <property type="evidence" value="ECO:0007669"/>
    <property type="project" value="UniProtKB-UniPathway"/>
</dbReference>
<evidence type="ECO:0000256" key="3">
    <source>
        <dbReference type="ARBA" id="ARBA00012315"/>
    </source>
</evidence>